<protein>
    <submittedName>
        <fullName evidence="2">ImmA/IrrE family metallo-endopeptidase</fullName>
    </submittedName>
</protein>
<gene>
    <name evidence="2" type="ORF">ACFOX0_32170</name>
</gene>
<proteinExistence type="predicted"/>
<keyword evidence="3" id="KW-1185">Reference proteome</keyword>
<dbReference type="Pfam" id="PF06114">
    <property type="entry name" value="Peptidase_M78"/>
    <property type="match status" value="1"/>
</dbReference>
<accession>A0ABV8KWR1</accession>
<organism evidence="2 3">
    <name type="scientific">Micromonospora zhanjiangensis</name>
    <dbReference type="NCBI Taxonomy" id="1522057"/>
    <lineage>
        <taxon>Bacteria</taxon>
        <taxon>Bacillati</taxon>
        <taxon>Actinomycetota</taxon>
        <taxon>Actinomycetes</taxon>
        <taxon>Micromonosporales</taxon>
        <taxon>Micromonosporaceae</taxon>
        <taxon>Micromonospora</taxon>
    </lineage>
</organism>
<sequence>MGDSELGLWCTRGPEEPAKILASAIVAKYDLAPPINVQRLVQECAELSFEDWPYAGCDALVHGLHEPRPQVFVRTGLHPRRQRLTLAHEYGHIKMGWHYGTVGCQPVANEIDGEPPELSTTVGYDAVGQEREATRFAGYLILPETFLRPLIRSTNMDAILDGLNSAGVSADAAFMRLRNLLQPGFLFKFKVGDERRTYASPGTVTPAGCGQLGERALRDSSAEWGVANVSDRRVEWFRLTDFEPFVPVPGSPSATVLLRSAIASCELDAARRQRMLLSINGVVGGSLSVERAHTPQQALALLRHKFDSKSEYEEVAAHPSFDLYLRRKVEEWAHKRGLL</sequence>
<reference evidence="3" key="1">
    <citation type="journal article" date="2019" name="Int. J. Syst. Evol. Microbiol.">
        <title>The Global Catalogue of Microorganisms (GCM) 10K type strain sequencing project: providing services to taxonomists for standard genome sequencing and annotation.</title>
        <authorList>
            <consortium name="The Broad Institute Genomics Platform"/>
            <consortium name="The Broad Institute Genome Sequencing Center for Infectious Disease"/>
            <person name="Wu L."/>
            <person name="Ma J."/>
        </authorList>
    </citation>
    <scope>NUCLEOTIDE SEQUENCE [LARGE SCALE GENOMIC DNA]</scope>
    <source>
        <strain evidence="3">2902at01</strain>
    </source>
</reference>
<feature type="domain" description="IrrE N-terminal-like" evidence="1">
    <location>
        <begin position="63"/>
        <end position="152"/>
    </location>
</feature>
<dbReference type="EMBL" id="JBHSBN010000045">
    <property type="protein sequence ID" value="MFC4110562.1"/>
    <property type="molecule type" value="Genomic_DNA"/>
</dbReference>
<dbReference type="Gene3D" id="1.10.10.2910">
    <property type="match status" value="1"/>
</dbReference>
<name>A0ABV8KWR1_9ACTN</name>
<evidence type="ECO:0000313" key="2">
    <source>
        <dbReference type="EMBL" id="MFC4110562.1"/>
    </source>
</evidence>
<evidence type="ECO:0000313" key="3">
    <source>
        <dbReference type="Proteomes" id="UP001595868"/>
    </source>
</evidence>
<dbReference type="Proteomes" id="UP001595868">
    <property type="component" value="Unassembled WGS sequence"/>
</dbReference>
<dbReference type="InterPro" id="IPR010359">
    <property type="entry name" value="IrrE_HExxH"/>
</dbReference>
<dbReference type="RefSeq" id="WP_377553084.1">
    <property type="nucleotide sequence ID" value="NZ_JBHSBN010000045.1"/>
</dbReference>
<evidence type="ECO:0000259" key="1">
    <source>
        <dbReference type="Pfam" id="PF06114"/>
    </source>
</evidence>
<comment type="caution">
    <text evidence="2">The sequence shown here is derived from an EMBL/GenBank/DDBJ whole genome shotgun (WGS) entry which is preliminary data.</text>
</comment>